<protein>
    <submittedName>
        <fullName evidence="1">Uncharacterized protein</fullName>
    </submittedName>
</protein>
<reference evidence="1 2" key="1">
    <citation type="submission" date="2023-02" db="EMBL/GenBank/DDBJ databases">
        <title>LHISI_Scaffold_Assembly.</title>
        <authorList>
            <person name="Stuart O.P."/>
            <person name="Cleave R."/>
            <person name="Magrath M.J.L."/>
            <person name="Mikheyev A.S."/>
        </authorList>
    </citation>
    <scope>NUCLEOTIDE SEQUENCE [LARGE SCALE GENOMIC DNA]</scope>
    <source>
        <strain evidence="1">Daus_M_001</strain>
        <tissue evidence="1">Leg muscle</tissue>
    </source>
</reference>
<sequence length="142" mass="16283">MSIFIRQFTASFVQFSAIQQASDVTSIGFGRKNQLPDAGLFIGHTKLTHLENNQIGSQEETEFFTSVHKFYKMGAKDLYCLLPLKNGVLKNIDIFDPTKELSGEWIKVQYLAKAFLNVITNNEYDELNSEFFCVYSKIHQQN</sequence>
<name>A0ABQ9H3R0_9NEOP</name>
<comment type="caution">
    <text evidence="1">The sequence shown here is derived from an EMBL/GenBank/DDBJ whole genome shotgun (WGS) entry which is preliminary data.</text>
</comment>
<dbReference type="Proteomes" id="UP001159363">
    <property type="component" value="Chromosome 6"/>
</dbReference>
<gene>
    <name evidence="1" type="ORF">PR048_019518</name>
</gene>
<evidence type="ECO:0000313" key="1">
    <source>
        <dbReference type="EMBL" id="KAJ8878915.1"/>
    </source>
</evidence>
<proteinExistence type="predicted"/>
<dbReference type="EMBL" id="JARBHB010000007">
    <property type="protein sequence ID" value="KAJ8878915.1"/>
    <property type="molecule type" value="Genomic_DNA"/>
</dbReference>
<evidence type="ECO:0000313" key="2">
    <source>
        <dbReference type="Proteomes" id="UP001159363"/>
    </source>
</evidence>
<keyword evidence="2" id="KW-1185">Reference proteome</keyword>
<accession>A0ABQ9H3R0</accession>
<organism evidence="1 2">
    <name type="scientific">Dryococelus australis</name>
    <dbReference type="NCBI Taxonomy" id="614101"/>
    <lineage>
        <taxon>Eukaryota</taxon>
        <taxon>Metazoa</taxon>
        <taxon>Ecdysozoa</taxon>
        <taxon>Arthropoda</taxon>
        <taxon>Hexapoda</taxon>
        <taxon>Insecta</taxon>
        <taxon>Pterygota</taxon>
        <taxon>Neoptera</taxon>
        <taxon>Polyneoptera</taxon>
        <taxon>Phasmatodea</taxon>
        <taxon>Verophasmatodea</taxon>
        <taxon>Anareolatae</taxon>
        <taxon>Phasmatidae</taxon>
        <taxon>Eurycanthinae</taxon>
        <taxon>Dryococelus</taxon>
    </lineage>
</organism>